<dbReference type="Pfam" id="PF02518">
    <property type="entry name" value="HATPase_c"/>
    <property type="match status" value="1"/>
</dbReference>
<dbReference type="InterPro" id="IPR001789">
    <property type="entry name" value="Sig_transdc_resp-reg_receiver"/>
</dbReference>
<dbReference type="CDD" id="cd00130">
    <property type="entry name" value="PAS"/>
    <property type="match status" value="1"/>
</dbReference>
<dbReference type="SMART" id="SM00091">
    <property type="entry name" value="PAS"/>
    <property type="match status" value="2"/>
</dbReference>
<dbReference type="InterPro" id="IPR011006">
    <property type="entry name" value="CheY-like_superfamily"/>
</dbReference>
<dbReference type="InterPro" id="IPR004358">
    <property type="entry name" value="Sig_transdc_His_kin-like_C"/>
</dbReference>
<dbReference type="RefSeq" id="WP_136451100.1">
    <property type="nucleotide sequence ID" value="NZ_SSTI01000004.1"/>
</dbReference>
<dbReference type="SUPFAM" id="SSF55785">
    <property type="entry name" value="PYP-like sensor domain (PAS domain)"/>
    <property type="match status" value="3"/>
</dbReference>
<comment type="caution">
    <text evidence="9">The sequence shown here is derived from an EMBL/GenBank/DDBJ whole genome shotgun (WGS) entry which is preliminary data.</text>
</comment>
<dbReference type="InterPro" id="IPR003594">
    <property type="entry name" value="HATPase_dom"/>
</dbReference>
<dbReference type="InterPro" id="IPR035965">
    <property type="entry name" value="PAS-like_dom_sf"/>
</dbReference>
<sequence length="849" mass="91397">MDDPPSNNGRLAALFAAGGQMGQLVNAHDWSQSPLGPPEQWPETLVTVASTIFAAGAEIVLFWGPDYCAIYNDAYAPTIGDKHPRALGRPAREAWTELWADLEPLLRHVHDTGETYTARDRPFYIERAGYGEEVYFNVSYSAVRLSDGSIGGVLCIVSETTQQVRAARALMADRERLAQMFDHAPSFMSVLREPGHITELANASYLQLVGEREVVGRPLHEALPDVARQGFIDILDNVVATGEPFRGENLHVRLQRTPDGPAENRILDFVFQPIADAKGRVAGVFVEGIDVTERERRADALRESEVRFRTLADSLPALVWINDAEGQVVFASQAFGTMLGVTADDLQEKGWGCIVHPDDMAAFVKTGRRHLLQPARFSRDVRLRTADGTDRWFHIEARPRKLGDTFEGYVGCGIDVTEAHLAGEALEHRVEERTAALTEQIAEREQVEARLAQMQRLEAIGQLTSGIAHDFNNLLTVVLGNVAMIERTFDKIGVDDKTRQRLAHVRTAAERGAKLTGQLLAFSRRQRLESRVVSLNEVVSGMQGLLESTLGGGVAIETDLMPGLWPGLVDPTQIELIILNLAINARDAMAVGGTLTVATRNVTLGPPSRSEEPAAGDYVAVSVSDTGSGMTPEVLAKVFEPFFTTKEVGKGSGLGLPQVFGFAKQSGGGVRIDSTPGVGTTVSVFLPRAAALVEPVAVAAEKVGEVADIVGRMVLVLDDDDAVRSVTAEELREAGCSVLEAASGTIALGMIGDAAAIDAVVADFAMPGMNGADFAARVLERRPDLPIVFVTGYADLAALAHVPEENIVQKPFGPGVIADRLRALLADAPPIAAGQNSGSSILSRRNENL</sequence>
<dbReference type="Gene3D" id="1.10.287.130">
    <property type="match status" value="1"/>
</dbReference>
<dbReference type="SMART" id="SM00086">
    <property type="entry name" value="PAC"/>
    <property type="match status" value="3"/>
</dbReference>
<feature type="domain" description="Histidine kinase" evidence="5">
    <location>
        <begin position="466"/>
        <end position="690"/>
    </location>
</feature>
<dbReference type="EMBL" id="SSTI01000004">
    <property type="protein sequence ID" value="THG40402.1"/>
    <property type="molecule type" value="Genomic_DNA"/>
</dbReference>
<keyword evidence="3 4" id="KW-0597">Phosphoprotein</keyword>
<dbReference type="SUPFAM" id="SSF47384">
    <property type="entry name" value="Homodimeric domain of signal transducing histidine kinase"/>
    <property type="match status" value="1"/>
</dbReference>
<dbReference type="PROSITE" id="PS50109">
    <property type="entry name" value="HIS_KIN"/>
    <property type="match status" value="1"/>
</dbReference>
<keyword evidence="10" id="KW-1185">Reference proteome</keyword>
<dbReference type="Pfam" id="PF08447">
    <property type="entry name" value="PAS_3"/>
    <property type="match status" value="1"/>
</dbReference>
<dbReference type="EC" id="2.7.13.3" evidence="2"/>
<feature type="domain" description="PAC" evidence="8">
    <location>
        <begin position="377"/>
        <end position="428"/>
    </location>
</feature>
<protein>
    <recommendedName>
        <fullName evidence="2">histidine kinase</fullName>
        <ecNumber evidence="2">2.7.13.3</ecNumber>
    </recommendedName>
</protein>
<dbReference type="SMART" id="SM00388">
    <property type="entry name" value="HisKA"/>
    <property type="match status" value="1"/>
</dbReference>
<name>A0ABY2QI49_9SPHN</name>
<dbReference type="Pfam" id="PF00512">
    <property type="entry name" value="HisKA"/>
    <property type="match status" value="1"/>
</dbReference>
<dbReference type="PROSITE" id="PS50110">
    <property type="entry name" value="RESPONSE_REGULATORY"/>
    <property type="match status" value="1"/>
</dbReference>
<dbReference type="InterPro" id="IPR003661">
    <property type="entry name" value="HisK_dim/P_dom"/>
</dbReference>
<dbReference type="PROSITE" id="PS50113">
    <property type="entry name" value="PAC"/>
    <property type="match status" value="2"/>
</dbReference>
<feature type="domain" description="PAS" evidence="7">
    <location>
        <begin position="304"/>
        <end position="375"/>
    </location>
</feature>
<evidence type="ECO:0000313" key="10">
    <source>
        <dbReference type="Proteomes" id="UP000308038"/>
    </source>
</evidence>
<gene>
    <name evidence="9" type="ORF">E5988_06105</name>
</gene>
<evidence type="ECO:0000259" key="7">
    <source>
        <dbReference type="PROSITE" id="PS50112"/>
    </source>
</evidence>
<dbReference type="PANTHER" id="PTHR43065">
    <property type="entry name" value="SENSOR HISTIDINE KINASE"/>
    <property type="match status" value="1"/>
</dbReference>
<dbReference type="PANTHER" id="PTHR43065:SF42">
    <property type="entry name" value="TWO-COMPONENT SENSOR PPRA"/>
    <property type="match status" value="1"/>
</dbReference>
<dbReference type="Pfam" id="PF08448">
    <property type="entry name" value="PAS_4"/>
    <property type="match status" value="2"/>
</dbReference>
<dbReference type="InterPro" id="IPR005467">
    <property type="entry name" value="His_kinase_dom"/>
</dbReference>
<reference evidence="9 10" key="1">
    <citation type="submission" date="2019-04" db="EMBL/GenBank/DDBJ databases">
        <title>Microbes associate with the intestines of laboratory mice.</title>
        <authorList>
            <person name="Navarre W."/>
            <person name="Wong E."/>
            <person name="Huang K.C."/>
            <person name="Tropini C."/>
            <person name="Ng K."/>
            <person name="Yu B."/>
        </authorList>
    </citation>
    <scope>NUCLEOTIDE SEQUENCE [LARGE SCALE GENOMIC DNA]</scope>
    <source>
        <strain evidence="9 10">NM83_B4-11</strain>
    </source>
</reference>
<accession>A0ABY2QI49</accession>
<evidence type="ECO:0000256" key="3">
    <source>
        <dbReference type="ARBA" id="ARBA00022553"/>
    </source>
</evidence>
<dbReference type="InterPro" id="IPR001610">
    <property type="entry name" value="PAC"/>
</dbReference>
<dbReference type="Proteomes" id="UP000308038">
    <property type="component" value="Unassembled WGS sequence"/>
</dbReference>
<dbReference type="Gene3D" id="3.30.565.10">
    <property type="entry name" value="Histidine kinase-like ATPase, C-terminal domain"/>
    <property type="match status" value="1"/>
</dbReference>
<feature type="domain" description="PAC" evidence="8">
    <location>
        <begin position="248"/>
        <end position="303"/>
    </location>
</feature>
<dbReference type="PRINTS" id="PR00344">
    <property type="entry name" value="BCTRLSENSOR"/>
</dbReference>
<dbReference type="NCBIfam" id="TIGR00229">
    <property type="entry name" value="sensory_box"/>
    <property type="match status" value="1"/>
</dbReference>
<dbReference type="SMART" id="SM00387">
    <property type="entry name" value="HATPase_c"/>
    <property type="match status" value="1"/>
</dbReference>
<feature type="modified residue" description="4-aspartylphosphate" evidence="4">
    <location>
        <position position="763"/>
    </location>
</feature>
<dbReference type="InterPro" id="IPR036890">
    <property type="entry name" value="HATPase_C_sf"/>
</dbReference>
<evidence type="ECO:0000256" key="4">
    <source>
        <dbReference type="PROSITE-ProRule" id="PRU00169"/>
    </source>
</evidence>
<dbReference type="Pfam" id="PF00072">
    <property type="entry name" value="Response_reg"/>
    <property type="match status" value="1"/>
</dbReference>
<dbReference type="InterPro" id="IPR000700">
    <property type="entry name" value="PAS-assoc_C"/>
</dbReference>
<proteinExistence type="predicted"/>
<dbReference type="SUPFAM" id="SSF55874">
    <property type="entry name" value="ATPase domain of HSP90 chaperone/DNA topoisomerase II/histidine kinase"/>
    <property type="match status" value="1"/>
</dbReference>
<feature type="domain" description="Response regulatory" evidence="6">
    <location>
        <begin position="713"/>
        <end position="825"/>
    </location>
</feature>
<evidence type="ECO:0000256" key="2">
    <source>
        <dbReference type="ARBA" id="ARBA00012438"/>
    </source>
</evidence>
<dbReference type="InterPro" id="IPR013655">
    <property type="entry name" value="PAS_fold_3"/>
</dbReference>
<evidence type="ECO:0000259" key="5">
    <source>
        <dbReference type="PROSITE" id="PS50109"/>
    </source>
</evidence>
<dbReference type="InterPro" id="IPR013656">
    <property type="entry name" value="PAS_4"/>
</dbReference>
<evidence type="ECO:0000259" key="8">
    <source>
        <dbReference type="PROSITE" id="PS50113"/>
    </source>
</evidence>
<dbReference type="Gene3D" id="3.40.50.2300">
    <property type="match status" value="1"/>
</dbReference>
<dbReference type="InterPro" id="IPR036097">
    <property type="entry name" value="HisK_dim/P_sf"/>
</dbReference>
<evidence type="ECO:0000256" key="1">
    <source>
        <dbReference type="ARBA" id="ARBA00000085"/>
    </source>
</evidence>
<organism evidence="9 10">
    <name type="scientific">Sphingomonas olei</name>
    <dbReference type="NCBI Taxonomy" id="1886787"/>
    <lineage>
        <taxon>Bacteria</taxon>
        <taxon>Pseudomonadati</taxon>
        <taxon>Pseudomonadota</taxon>
        <taxon>Alphaproteobacteria</taxon>
        <taxon>Sphingomonadales</taxon>
        <taxon>Sphingomonadaceae</taxon>
        <taxon>Sphingomonas</taxon>
    </lineage>
</organism>
<dbReference type="Gene3D" id="3.30.450.20">
    <property type="entry name" value="PAS domain"/>
    <property type="match status" value="3"/>
</dbReference>
<dbReference type="SUPFAM" id="SSF52172">
    <property type="entry name" value="CheY-like"/>
    <property type="match status" value="1"/>
</dbReference>
<comment type="catalytic activity">
    <reaction evidence="1">
        <text>ATP + protein L-histidine = ADP + protein N-phospho-L-histidine.</text>
        <dbReference type="EC" id="2.7.13.3"/>
    </reaction>
</comment>
<dbReference type="PROSITE" id="PS50112">
    <property type="entry name" value="PAS"/>
    <property type="match status" value="1"/>
</dbReference>
<dbReference type="InterPro" id="IPR000014">
    <property type="entry name" value="PAS"/>
</dbReference>
<dbReference type="CDD" id="cd00082">
    <property type="entry name" value="HisKA"/>
    <property type="match status" value="1"/>
</dbReference>
<dbReference type="SMART" id="SM00448">
    <property type="entry name" value="REC"/>
    <property type="match status" value="1"/>
</dbReference>
<evidence type="ECO:0000259" key="6">
    <source>
        <dbReference type="PROSITE" id="PS50110"/>
    </source>
</evidence>
<evidence type="ECO:0000313" key="9">
    <source>
        <dbReference type="EMBL" id="THG40402.1"/>
    </source>
</evidence>